<sequence length="255" mass="28663">MATQGSGTISRMSDELVVKHGNHVKVEEAMAMVFVKSRAPSIPVPTVYACYTIGPYDRDPDDYGPQTDVYIIMDFVPGDTLEATWDTLDRGAKSQLASELRLHVDTLRSLRDDKTGIYIGSVHQGALTDALFDRASAKGPFTHEEHFNDSLVQIYEEAVPGANMGYLLAGALAEHRHPIVFTHGDLRPSNILIHDQRIAGIVDWETSGFYPDYWEFVKAFAVAGWPKDWPEFVTDMLDPRFTELAVYDLIKRDIW</sequence>
<dbReference type="PANTHER" id="PTHR21310:SF15">
    <property type="entry name" value="AMINOGLYCOSIDE PHOSPHOTRANSFERASE DOMAIN-CONTAINING PROTEIN"/>
    <property type="match status" value="1"/>
</dbReference>
<keyword evidence="2" id="KW-0418">Kinase</keyword>
<dbReference type="InterPro" id="IPR051678">
    <property type="entry name" value="AGP_Transferase"/>
</dbReference>
<evidence type="ECO:0000313" key="2">
    <source>
        <dbReference type="EMBL" id="KAF2220961.1"/>
    </source>
</evidence>
<keyword evidence="3" id="KW-1185">Reference proteome</keyword>
<dbReference type="OrthoDB" id="2906425at2759"/>
<dbReference type="Gene3D" id="3.90.1200.10">
    <property type="match status" value="1"/>
</dbReference>
<accession>A0A6A6G5B9</accession>
<dbReference type="InterPro" id="IPR011009">
    <property type="entry name" value="Kinase-like_dom_sf"/>
</dbReference>
<evidence type="ECO:0000313" key="3">
    <source>
        <dbReference type="Proteomes" id="UP000799538"/>
    </source>
</evidence>
<dbReference type="PANTHER" id="PTHR21310">
    <property type="entry name" value="AMINOGLYCOSIDE PHOSPHOTRANSFERASE-RELATED-RELATED"/>
    <property type="match status" value="1"/>
</dbReference>
<dbReference type="Proteomes" id="UP000799538">
    <property type="component" value="Unassembled WGS sequence"/>
</dbReference>
<dbReference type="InterPro" id="IPR000719">
    <property type="entry name" value="Prot_kinase_dom"/>
</dbReference>
<feature type="domain" description="Protein kinase" evidence="1">
    <location>
        <begin position="1"/>
        <end position="255"/>
    </location>
</feature>
<organism evidence="2 3">
    <name type="scientific">Elsinoe ampelina</name>
    <dbReference type="NCBI Taxonomy" id="302913"/>
    <lineage>
        <taxon>Eukaryota</taxon>
        <taxon>Fungi</taxon>
        <taxon>Dikarya</taxon>
        <taxon>Ascomycota</taxon>
        <taxon>Pezizomycotina</taxon>
        <taxon>Dothideomycetes</taxon>
        <taxon>Dothideomycetidae</taxon>
        <taxon>Myriangiales</taxon>
        <taxon>Elsinoaceae</taxon>
        <taxon>Elsinoe</taxon>
    </lineage>
</organism>
<proteinExistence type="predicted"/>
<keyword evidence="2" id="KW-0808">Transferase</keyword>
<protein>
    <submittedName>
        <fullName evidence="2">Kinase-like domain-containing protein</fullName>
    </submittedName>
</protein>
<dbReference type="PROSITE" id="PS50011">
    <property type="entry name" value="PROTEIN_KINASE_DOM"/>
    <property type="match status" value="1"/>
</dbReference>
<evidence type="ECO:0000259" key="1">
    <source>
        <dbReference type="PROSITE" id="PS50011"/>
    </source>
</evidence>
<gene>
    <name evidence="2" type="ORF">BDZ85DRAFT_275353</name>
</gene>
<dbReference type="AlphaFoldDB" id="A0A6A6G5B9"/>
<dbReference type="InterPro" id="IPR002575">
    <property type="entry name" value="Aminoglycoside_PTrfase"/>
</dbReference>
<name>A0A6A6G5B9_9PEZI</name>
<dbReference type="Pfam" id="PF01636">
    <property type="entry name" value="APH"/>
    <property type="match status" value="1"/>
</dbReference>
<dbReference type="GO" id="GO:0005524">
    <property type="term" value="F:ATP binding"/>
    <property type="evidence" value="ECO:0007669"/>
    <property type="project" value="InterPro"/>
</dbReference>
<dbReference type="SUPFAM" id="SSF56112">
    <property type="entry name" value="Protein kinase-like (PK-like)"/>
    <property type="match status" value="1"/>
</dbReference>
<dbReference type="CDD" id="cd05120">
    <property type="entry name" value="APH_ChoK_like"/>
    <property type="match status" value="1"/>
</dbReference>
<reference evidence="3" key="1">
    <citation type="journal article" date="2020" name="Stud. Mycol.">
        <title>101 Dothideomycetes genomes: A test case for predicting lifestyles and emergence of pathogens.</title>
        <authorList>
            <person name="Haridas S."/>
            <person name="Albert R."/>
            <person name="Binder M."/>
            <person name="Bloem J."/>
            <person name="LaButti K."/>
            <person name="Salamov A."/>
            <person name="Andreopoulos B."/>
            <person name="Baker S."/>
            <person name="Barry K."/>
            <person name="Bills G."/>
            <person name="Bluhm B."/>
            <person name="Cannon C."/>
            <person name="Castanera R."/>
            <person name="Culley D."/>
            <person name="Daum C."/>
            <person name="Ezra D."/>
            <person name="Gonzalez J."/>
            <person name="Henrissat B."/>
            <person name="Kuo A."/>
            <person name="Liang C."/>
            <person name="Lipzen A."/>
            <person name="Lutzoni F."/>
            <person name="Magnuson J."/>
            <person name="Mondo S."/>
            <person name="Nolan M."/>
            <person name="Ohm R."/>
            <person name="Pangilinan J."/>
            <person name="Park H.-J."/>
            <person name="Ramirez L."/>
            <person name="Alfaro M."/>
            <person name="Sun H."/>
            <person name="Tritt A."/>
            <person name="Yoshinaga Y."/>
            <person name="Zwiers L.-H."/>
            <person name="Turgeon B."/>
            <person name="Goodwin S."/>
            <person name="Spatafora J."/>
            <person name="Crous P."/>
            <person name="Grigoriev I."/>
        </authorList>
    </citation>
    <scope>NUCLEOTIDE SEQUENCE [LARGE SCALE GENOMIC DNA]</scope>
    <source>
        <strain evidence="3">CECT 20119</strain>
    </source>
</reference>
<dbReference type="EMBL" id="ML992511">
    <property type="protein sequence ID" value="KAF2220961.1"/>
    <property type="molecule type" value="Genomic_DNA"/>
</dbReference>
<dbReference type="GO" id="GO:0004672">
    <property type="term" value="F:protein kinase activity"/>
    <property type="evidence" value="ECO:0007669"/>
    <property type="project" value="InterPro"/>
</dbReference>
<dbReference type="Gene3D" id="3.30.200.150">
    <property type="match status" value="1"/>
</dbReference>